<dbReference type="Gene3D" id="3.90.420.10">
    <property type="entry name" value="Oxidoreductase, molybdopterin-binding domain"/>
    <property type="match status" value="1"/>
</dbReference>
<evidence type="ECO:0000313" key="2">
    <source>
        <dbReference type="EMBL" id="HCT57645.1"/>
    </source>
</evidence>
<accession>A0A3D4V974</accession>
<protein>
    <recommendedName>
        <fullName evidence="1">Oxidoreductase molybdopterin-binding domain-containing protein</fullName>
    </recommendedName>
</protein>
<gene>
    <name evidence="2" type="ORF">DGD08_10640</name>
</gene>
<reference evidence="2 3" key="1">
    <citation type="journal article" date="2018" name="Nat. Biotechnol.">
        <title>A standardized bacterial taxonomy based on genome phylogeny substantially revises the tree of life.</title>
        <authorList>
            <person name="Parks D.H."/>
            <person name="Chuvochina M."/>
            <person name="Waite D.W."/>
            <person name="Rinke C."/>
            <person name="Skarshewski A."/>
            <person name="Chaumeil P.A."/>
            <person name="Hugenholtz P."/>
        </authorList>
    </citation>
    <scope>NUCLEOTIDE SEQUENCE [LARGE SCALE GENOMIC DNA]</scope>
    <source>
        <strain evidence="2">UBA8844</strain>
    </source>
</reference>
<dbReference type="Proteomes" id="UP000264071">
    <property type="component" value="Unassembled WGS sequence"/>
</dbReference>
<organism evidence="2 3">
    <name type="scientific">Gemmatimonas aurantiaca</name>
    <dbReference type="NCBI Taxonomy" id="173480"/>
    <lineage>
        <taxon>Bacteria</taxon>
        <taxon>Pseudomonadati</taxon>
        <taxon>Gemmatimonadota</taxon>
        <taxon>Gemmatimonadia</taxon>
        <taxon>Gemmatimonadales</taxon>
        <taxon>Gemmatimonadaceae</taxon>
        <taxon>Gemmatimonas</taxon>
    </lineage>
</organism>
<dbReference type="AlphaFoldDB" id="A0A3D4V974"/>
<dbReference type="SUPFAM" id="SSF56524">
    <property type="entry name" value="Oxidoreductase molybdopterin-binding domain"/>
    <property type="match status" value="1"/>
</dbReference>
<proteinExistence type="predicted"/>
<dbReference type="InterPro" id="IPR036374">
    <property type="entry name" value="OxRdtase_Mopterin-bd_sf"/>
</dbReference>
<evidence type="ECO:0000313" key="3">
    <source>
        <dbReference type="Proteomes" id="UP000264071"/>
    </source>
</evidence>
<feature type="domain" description="Oxidoreductase molybdopterin-binding" evidence="1">
    <location>
        <begin position="107"/>
        <end position="241"/>
    </location>
</feature>
<comment type="caution">
    <text evidence="2">The sequence shown here is derived from an EMBL/GenBank/DDBJ whole genome shotgun (WGS) entry which is preliminary data.</text>
</comment>
<evidence type="ECO:0000259" key="1">
    <source>
        <dbReference type="Pfam" id="PF00174"/>
    </source>
</evidence>
<dbReference type="EMBL" id="DPIY01000010">
    <property type="protein sequence ID" value="HCT57645.1"/>
    <property type="molecule type" value="Genomic_DNA"/>
</dbReference>
<dbReference type="Pfam" id="PF00174">
    <property type="entry name" value="Oxidored_molyb"/>
    <property type="match status" value="1"/>
</dbReference>
<sequence>MIARQTRRTGAAISTRFLMRSGPAMGPRLRGWEIDVHLELHDICGVVVHNRGVRTRYSGITPFPEIMVRLKASRFTLAASMPLAFVGTASALVTTVSAQQSVRAEPTVQVTGAVSQSLTLKASDLAAMPRASVRTESNGIVTTYEGVWVAEVLKKAGAPLGNALRGAALSTYVIAVASDGYQVVFSLGELDPDMSGGQFLLADHANGQALFGETGAFRLVVPTDKRGARSVRMLSSLQVVTVRK</sequence>
<dbReference type="InterPro" id="IPR000572">
    <property type="entry name" value="OxRdtase_Mopterin-bd_dom"/>
</dbReference>
<name>A0A3D4V974_9BACT</name>